<feature type="active site" description="Proton acceptor" evidence="4">
    <location>
        <position position="376"/>
    </location>
</feature>
<dbReference type="Pfam" id="PF02803">
    <property type="entry name" value="Thiolase_C"/>
    <property type="match status" value="1"/>
</dbReference>
<evidence type="ECO:0000259" key="7">
    <source>
        <dbReference type="Pfam" id="PF02803"/>
    </source>
</evidence>
<dbReference type="Gene3D" id="3.40.47.10">
    <property type="match status" value="2"/>
</dbReference>
<keyword evidence="2 5" id="KW-0808">Transferase</keyword>
<evidence type="ECO:0000313" key="9">
    <source>
        <dbReference type="Proteomes" id="UP001185863"/>
    </source>
</evidence>
<sequence>MSPRAAHEAVIIDAVRSPVGRGHHEKGVLRDVHPADLLGQCYEGVLQRVGIDPAAVGNVITGCANQIAQQSSGIARTAWLQKGLPASTGATTVDIRCGSGQQAAHYAAASIVAGIDGAVIAAGVEHMGRNGFRVHQGSQEQWGQAFTDELRSRYPLVSQGVAAERLADRYNISRAEMDEFSVLSHQRAAAATRDGHLAREIHPIDVNGTKVEADQGIRADSTPESLAALKPVFSEDGKVTAGNSSQISDGAAAVLLTSAEFAQEHGLQPRARVVDQVVLGVDPVDMLTGPIPATARILDRNNLSIRDIDAIEINEAFASVVLAWQREFEPDMGRVNSWGGGIAIGHPLGATGARLLTTIVNRLENTDSRWGLVTMCCGGGLGTATLIERI</sequence>
<proteinExistence type="inferred from homology"/>
<dbReference type="PIRSF" id="PIRSF000429">
    <property type="entry name" value="Ac-CoA_Ac_transf"/>
    <property type="match status" value="1"/>
</dbReference>
<dbReference type="PROSITE" id="PS00737">
    <property type="entry name" value="THIOLASE_2"/>
    <property type="match status" value="1"/>
</dbReference>
<evidence type="ECO:0000313" key="8">
    <source>
        <dbReference type="EMBL" id="MDV7267034.1"/>
    </source>
</evidence>
<accession>A0AAE4V2M4</accession>
<dbReference type="PANTHER" id="PTHR43365">
    <property type="entry name" value="BLR7806 PROTEIN"/>
    <property type="match status" value="1"/>
</dbReference>
<dbReference type="InterPro" id="IPR020610">
    <property type="entry name" value="Thiolase_AS"/>
</dbReference>
<dbReference type="InterPro" id="IPR002155">
    <property type="entry name" value="Thiolase"/>
</dbReference>
<dbReference type="PANTHER" id="PTHR43365:SF1">
    <property type="entry name" value="ACETYL-COA C-ACYLTRANSFERASE"/>
    <property type="match status" value="1"/>
</dbReference>
<dbReference type="InterPro" id="IPR020613">
    <property type="entry name" value="Thiolase_CS"/>
</dbReference>
<organism evidence="8 9">
    <name type="scientific">Rhodococcus oxybenzonivorans</name>
    <dbReference type="NCBI Taxonomy" id="1990687"/>
    <lineage>
        <taxon>Bacteria</taxon>
        <taxon>Bacillati</taxon>
        <taxon>Actinomycetota</taxon>
        <taxon>Actinomycetes</taxon>
        <taxon>Mycobacteriales</taxon>
        <taxon>Nocardiaceae</taxon>
        <taxon>Rhodococcus</taxon>
    </lineage>
</organism>
<comment type="caution">
    <text evidence="8">The sequence shown here is derived from an EMBL/GenBank/DDBJ whole genome shotgun (WGS) entry which is preliminary data.</text>
</comment>
<feature type="active site" description="Proton acceptor" evidence="4">
    <location>
        <position position="346"/>
    </location>
</feature>
<gene>
    <name evidence="8" type="ORF">R4315_21125</name>
</gene>
<dbReference type="InterPro" id="IPR016039">
    <property type="entry name" value="Thiolase-like"/>
</dbReference>
<evidence type="ECO:0000256" key="1">
    <source>
        <dbReference type="ARBA" id="ARBA00010982"/>
    </source>
</evidence>
<evidence type="ECO:0000259" key="6">
    <source>
        <dbReference type="Pfam" id="PF00108"/>
    </source>
</evidence>
<name>A0AAE4V2M4_9NOCA</name>
<dbReference type="GO" id="GO:0016747">
    <property type="term" value="F:acyltransferase activity, transferring groups other than amino-acyl groups"/>
    <property type="evidence" value="ECO:0007669"/>
    <property type="project" value="InterPro"/>
</dbReference>
<dbReference type="SUPFAM" id="SSF53901">
    <property type="entry name" value="Thiolase-like"/>
    <property type="match status" value="2"/>
</dbReference>
<dbReference type="RefSeq" id="WP_317746764.1">
    <property type="nucleotide sequence ID" value="NZ_JAWLUP010000068.1"/>
</dbReference>
<dbReference type="PROSITE" id="PS00099">
    <property type="entry name" value="THIOLASE_3"/>
    <property type="match status" value="1"/>
</dbReference>
<dbReference type="InterPro" id="IPR020616">
    <property type="entry name" value="Thiolase_N"/>
</dbReference>
<feature type="active site" description="Acyl-thioester intermediate" evidence="4">
    <location>
        <position position="97"/>
    </location>
</feature>
<keyword evidence="3 5" id="KW-0012">Acyltransferase</keyword>
<dbReference type="Proteomes" id="UP001185863">
    <property type="component" value="Unassembled WGS sequence"/>
</dbReference>
<dbReference type="CDD" id="cd00751">
    <property type="entry name" value="thiolase"/>
    <property type="match status" value="1"/>
</dbReference>
<comment type="similarity">
    <text evidence="1 5">Belongs to the thiolase-like superfamily. Thiolase family.</text>
</comment>
<evidence type="ECO:0000256" key="2">
    <source>
        <dbReference type="ARBA" id="ARBA00022679"/>
    </source>
</evidence>
<dbReference type="InterPro" id="IPR020617">
    <property type="entry name" value="Thiolase_C"/>
</dbReference>
<evidence type="ECO:0000256" key="5">
    <source>
        <dbReference type="RuleBase" id="RU003557"/>
    </source>
</evidence>
<evidence type="ECO:0000256" key="4">
    <source>
        <dbReference type="PIRSR" id="PIRSR000429-1"/>
    </source>
</evidence>
<dbReference type="Pfam" id="PF00108">
    <property type="entry name" value="Thiolase_N"/>
    <property type="match status" value="1"/>
</dbReference>
<feature type="domain" description="Thiolase N-terminal" evidence="6">
    <location>
        <begin position="10"/>
        <end position="259"/>
    </location>
</feature>
<evidence type="ECO:0000256" key="3">
    <source>
        <dbReference type="ARBA" id="ARBA00023315"/>
    </source>
</evidence>
<dbReference type="EMBL" id="JAWLUP010000068">
    <property type="protein sequence ID" value="MDV7267034.1"/>
    <property type="molecule type" value="Genomic_DNA"/>
</dbReference>
<protein>
    <submittedName>
        <fullName evidence="8">Thiolase family protein</fullName>
        <ecNumber evidence="8">2.3.1.-</ecNumber>
    </submittedName>
</protein>
<feature type="domain" description="Thiolase C-terminal" evidence="7">
    <location>
        <begin position="268"/>
        <end position="389"/>
    </location>
</feature>
<dbReference type="NCBIfam" id="TIGR01930">
    <property type="entry name" value="AcCoA-C-Actrans"/>
    <property type="match status" value="1"/>
</dbReference>
<reference evidence="8" key="1">
    <citation type="submission" date="2023-10" db="EMBL/GenBank/DDBJ databases">
        <title>Development of a sustainable strategy for remediation of hydrocarbon-contaminated territories based on the waste exchange concept.</title>
        <authorList>
            <person name="Krivoruchko A."/>
        </authorList>
    </citation>
    <scope>NUCLEOTIDE SEQUENCE</scope>
    <source>
        <strain evidence="8">IEGM 68</strain>
    </source>
</reference>
<dbReference type="EC" id="2.3.1.-" evidence="8"/>
<dbReference type="AlphaFoldDB" id="A0AAE4V2M4"/>